<reference evidence="2 5" key="1">
    <citation type="submission" date="2018-09" db="EMBL/GenBank/DDBJ databases">
        <title>Comparative Genomics of Wolbachia-Cardinium Dual Endosymbiosis in a Plant-Parasitic Nematode.</title>
        <authorList>
            <person name="Brown A.M.V."/>
            <person name="Wasala S.K."/>
            <person name="Howe D.K."/>
            <person name="Peetz A.B."/>
            <person name="Zasada I.A."/>
            <person name="Denver D.R."/>
        </authorList>
    </citation>
    <scope>NUCLEOTIDE SEQUENCE [LARGE SCALE GENOMIC DNA]</scope>
    <source>
        <strain evidence="2 5">Pp_1</strain>
    </source>
</reference>
<dbReference type="RefSeq" id="WP_123663033.1">
    <property type="nucleotide sequence ID" value="NZ_RARA01000024.1"/>
</dbReference>
<dbReference type="EMBL" id="RARA01000024">
    <property type="protein sequence ID" value="ROT47427.1"/>
    <property type="molecule type" value="Genomic_DNA"/>
</dbReference>
<evidence type="ECO:0000313" key="4">
    <source>
        <dbReference type="EMBL" id="ROT47427.1"/>
    </source>
</evidence>
<evidence type="ECO:0000313" key="2">
    <source>
        <dbReference type="EMBL" id="ROT47198.1"/>
    </source>
</evidence>
<organism evidence="2 5">
    <name type="scientific">Candidatus Cardinium hertigii</name>
    <dbReference type="NCBI Taxonomy" id="247481"/>
    <lineage>
        <taxon>Bacteria</taxon>
        <taxon>Pseudomonadati</taxon>
        <taxon>Bacteroidota</taxon>
        <taxon>Cytophagia</taxon>
        <taxon>Cytophagales</taxon>
        <taxon>Amoebophilaceae</taxon>
        <taxon>Candidatus Cardinium</taxon>
    </lineage>
</organism>
<evidence type="ECO:0000313" key="5">
    <source>
        <dbReference type="Proteomes" id="UP000270927"/>
    </source>
</evidence>
<dbReference type="EMBL" id="RARA01000025">
    <property type="protein sequence ID" value="ROT47209.1"/>
    <property type="molecule type" value="Genomic_DNA"/>
</dbReference>
<feature type="transmembrane region" description="Helical" evidence="1">
    <location>
        <begin position="6"/>
        <end position="25"/>
    </location>
</feature>
<proteinExistence type="predicted"/>
<comment type="caution">
    <text evidence="2">The sequence shown here is derived from an EMBL/GenBank/DDBJ whole genome shotgun (WGS) entry which is preliminary data.</text>
</comment>
<keyword evidence="1" id="KW-1133">Transmembrane helix</keyword>
<accession>A0A3N2QBJ9</accession>
<keyword evidence="1" id="KW-0472">Membrane</keyword>
<evidence type="ECO:0000313" key="3">
    <source>
        <dbReference type="EMBL" id="ROT47209.1"/>
    </source>
</evidence>
<gene>
    <name evidence="4" type="ORF">EDM02_03290</name>
    <name evidence="2" type="ORF">EDM02_03505</name>
    <name evidence="3" type="ORF">EDM02_03570</name>
</gene>
<name>A0A3N2QBJ9_9BACT</name>
<sequence>MYIYRNVYYLVLGVVLGAVLGILVCDETKKEIIKAIQNKAKFFSDNCKATSEEAMDSVKGSVNSARSSLKDLL</sequence>
<evidence type="ECO:0000256" key="1">
    <source>
        <dbReference type="SAM" id="Phobius"/>
    </source>
</evidence>
<dbReference type="EMBL" id="RARA01000025">
    <property type="protein sequence ID" value="ROT47198.1"/>
    <property type="molecule type" value="Genomic_DNA"/>
</dbReference>
<dbReference type="AlphaFoldDB" id="A0A3N2QBJ9"/>
<protein>
    <submittedName>
        <fullName evidence="2">YtxH domain-containing protein</fullName>
    </submittedName>
</protein>
<keyword evidence="1" id="KW-0812">Transmembrane</keyword>
<keyword evidence="5" id="KW-1185">Reference proteome</keyword>
<dbReference type="Proteomes" id="UP000270927">
    <property type="component" value="Unassembled WGS sequence"/>
</dbReference>